<dbReference type="Proteomes" id="UP000886722">
    <property type="component" value="Unassembled WGS sequence"/>
</dbReference>
<protein>
    <recommendedName>
        <fullName evidence="5">Carboxypeptidase regulatory-like domain-containing protein</fullName>
    </recommendedName>
</protein>
<comment type="caution">
    <text evidence="3">The sequence shown here is derived from an EMBL/GenBank/DDBJ whole genome shotgun (WGS) entry which is preliminary data.</text>
</comment>
<reference evidence="3" key="2">
    <citation type="journal article" date="2021" name="PeerJ">
        <title>Extensive microbial diversity within the chicken gut microbiome revealed by metagenomics and culture.</title>
        <authorList>
            <person name="Gilroy R."/>
            <person name="Ravi A."/>
            <person name="Getino M."/>
            <person name="Pursley I."/>
            <person name="Horton D.L."/>
            <person name="Alikhan N.F."/>
            <person name="Baker D."/>
            <person name="Gharbi K."/>
            <person name="Hall N."/>
            <person name="Watson M."/>
            <person name="Adriaenssens E.M."/>
            <person name="Foster-Nyarko E."/>
            <person name="Jarju S."/>
            <person name="Secka A."/>
            <person name="Antonio M."/>
            <person name="Oren A."/>
            <person name="Chaudhuri R.R."/>
            <person name="La Ragione R."/>
            <person name="Hildebrand F."/>
            <person name="Pallen M.J."/>
        </authorList>
    </citation>
    <scope>NUCLEOTIDE SEQUENCE</scope>
    <source>
        <strain evidence="3">21143</strain>
    </source>
</reference>
<feature type="chain" id="PRO_5039257779" description="Carboxypeptidase regulatory-like domain-containing protein" evidence="2">
    <location>
        <begin position="19"/>
        <end position="813"/>
    </location>
</feature>
<dbReference type="AlphaFoldDB" id="A0A9D1GFT3"/>
<name>A0A9D1GFT3_9BACT</name>
<proteinExistence type="predicted"/>
<accession>A0A9D1GFT3</accession>
<reference evidence="3" key="1">
    <citation type="submission" date="2020-10" db="EMBL/GenBank/DDBJ databases">
        <authorList>
            <person name="Gilroy R."/>
        </authorList>
    </citation>
    <scope>NUCLEOTIDE SEQUENCE</scope>
    <source>
        <strain evidence="3">21143</strain>
    </source>
</reference>
<evidence type="ECO:0000256" key="2">
    <source>
        <dbReference type="SAM" id="SignalP"/>
    </source>
</evidence>
<feature type="region of interest" description="Disordered" evidence="1">
    <location>
        <begin position="87"/>
        <end position="114"/>
    </location>
</feature>
<organism evidence="3 4">
    <name type="scientific">Candidatus Caccoplasma intestinavium</name>
    <dbReference type="NCBI Taxonomy" id="2840716"/>
    <lineage>
        <taxon>Bacteria</taxon>
        <taxon>Pseudomonadati</taxon>
        <taxon>Bacteroidota</taxon>
        <taxon>Bacteroidia</taxon>
        <taxon>Bacteroidales</taxon>
        <taxon>Bacteroidaceae</taxon>
        <taxon>Bacteroidaceae incertae sedis</taxon>
        <taxon>Candidatus Caccoplasma</taxon>
    </lineage>
</organism>
<keyword evidence="2" id="KW-0732">Signal</keyword>
<gene>
    <name evidence="3" type="ORF">IAD06_08095</name>
</gene>
<dbReference type="PROSITE" id="PS51257">
    <property type="entry name" value="PROKAR_LIPOPROTEIN"/>
    <property type="match status" value="1"/>
</dbReference>
<sequence length="813" mass="89795">MKINHLLCSLIATSGLLALVGCDPEQSELSLDSITEKAVVSGTFVYDAGVDISGTDYTVNKYAPVAGQKVYLEIPYSEYLGNDVSSASMTSTTGSGGDSETDTDTPDTKENKGNKVYETVTDAEGHWAFEVPVKSAGINNVTVRMESFRALRSEYVKMDGATPIFKTTLYEYSCDSTVMLKPGSVVIWDKSLTGDKVSGFDGFDERITLKGNVQQAYESGYRQGAYKPAVNMTIDFEVTYENISEAVTFGTTTDEQGNYVIALPLRSYEEGFKKLEITPREVVSSYEHFTAPGKSVQLTGKYAIENNGSIVGGNGKMNNFTEQEYTMRTMYITFDPEYNDGFNTTSKPATWPEDGATLAGWLHTDADYPQKVTVTGKCLFAVETGFCVGTYGNPYQEAYLNVQYSSRSKAVYVNTDAEGNFSFELPVKNGENPKITIGTLKKNITHYLNNGKTEARVGEYSEKASVDKVSWNELGTVYNKFTPNNEADWFDDLAGWVVDENLTQKNTITGTIYKAVETGFRNGTYQGAAYEPVMITITESGKATSFVGATDANGAYSIDVRMRYADEEPSSLVVRPAFAIPEKGEVPLSNLTHYRKPGSTSTEEIDVSYGEGPAFTSYVEGISRWNNRGADYYTVQSVSDEESVSNWSRNLAGWINDSLRVAGRCTETLIIGGYVKRAVEKKDGMVWAPKWENDPNRMVSVVVDGRTYDVVTSSNGQFIFHVQVSEIVPNYRISVQPTDDPKNVSFIHYSDVTGDTQTVITGRYKSANNISNRYFSPDVSSINIIAPCAKMRFEPEIEPDGWNSYLWDVNVDD</sequence>
<feature type="signal peptide" evidence="2">
    <location>
        <begin position="1"/>
        <end position="18"/>
    </location>
</feature>
<evidence type="ECO:0008006" key="5">
    <source>
        <dbReference type="Google" id="ProtNLM"/>
    </source>
</evidence>
<evidence type="ECO:0000313" key="4">
    <source>
        <dbReference type="Proteomes" id="UP000886722"/>
    </source>
</evidence>
<evidence type="ECO:0000256" key="1">
    <source>
        <dbReference type="SAM" id="MobiDB-lite"/>
    </source>
</evidence>
<evidence type="ECO:0000313" key="3">
    <source>
        <dbReference type="EMBL" id="HIT39976.1"/>
    </source>
</evidence>
<dbReference type="EMBL" id="DVKT01000061">
    <property type="protein sequence ID" value="HIT39976.1"/>
    <property type="molecule type" value="Genomic_DNA"/>
</dbReference>